<dbReference type="InterPro" id="IPR050755">
    <property type="entry name" value="TRAFAC_YlqF/YawG_RiboMat"/>
</dbReference>
<reference evidence="7" key="2">
    <citation type="submission" date="2025-09" db="UniProtKB">
        <authorList>
            <consortium name="Ensembl"/>
        </authorList>
    </citation>
    <scope>IDENTIFICATION</scope>
</reference>
<feature type="compositionally biased region" description="Basic and acidic residues" evidence="5">
    <location>
        <begin position="66"/>
        <end position="82"/>
    </location>
</feature>
<dbReference type="Pfam" id="PF08701">
    <property type="entry name" value="GN3L_Grn1"/>
    <property type="match status" value="1"/>
</dbReference>
<proteinExistence type="predicted"/>
<dbReference type="PANTHER" id="PTHR11089:SF11">
    <property type="entry name" value="GUANINE NUCLEOTIDE-BINDING PROTEIN-LIKE 3"/>
    <property type="match status" value="1"/>
</dbReference>
<keyword evidence="2" id="KW-0547">Nucleotide-binding</keyword>
<dbReference type="SUPFAM" id="SSF52540">
    <property type="entry name" value="P-loop containing nucleoside triphosphate hydrolases"/>
    <property type="match status" value="1"/>
</dbReference>
<dbReference type="OMA" id="HKGRCAN"/>
<dbReference type="Gene3D" id="3.40.50.300">
    <property type="entry name" value="P-loop containing nucleotide triphosphate hydrolases"/>
    <property type="match status" value="1"/>
</dbReference>
<evidence type="ECO:0000313" key="7">
    <source>
        <dbReference type="Ensembl" id="ENSPMAP00000001195.1"/>
    </source>
</evidence>
<feature type="compositionally biased region" description="Basic residues" evidence="5">
    <location>
        <begin position="1"/>
        <end position="41"/>
    </location>
</feature>
<dbReference type="AlphaFoldDB" id="S4R7L5"/>
<feature type="compositionally biased region" description="Basic and acidic residues" evidence="5">
    <location>
        <begin position="89"/>
        <end position="100"/>
    </location>
</feature>
<sequence length="219" mass="24637">MKRPKLKKASKRMTCSKRFKIQKKVREHKRKQRKEAKKKKGTGAGSAARRARKDPGVPNLAPFKDAVLRDAELKKQQAEELKAKRKEARQKEMQKKRDERISVQDPVAMKTKPEALNKRLLNELHKGRCANELICVCDGGGDGAGQVLGLADVVLLVLDARDPLGCRCPQLEQTVLEAGKPLVFLLNKIDLVPKDSAEKWLSFLGREHPTVLFKCSTQL</sequence>
<evidence type="ECO:0000256" key="1">
    <source>
        <dbReference type="ARBA" id="ARBA00004604"/>
    </source>
</evidence>
<keyword evidence="3" id="KW-0342">GTP-binding</keyword>
<reference evidence="7" key="1">
    <citation type="submission" date="2025-08" db="UniProtKB">
        <authorList>
            <consortium name="Ensembl"/>
        </authorList>
    </citation>
    <scope>IDENTIFICATION</scope>
</reference>
<name>S4R7L5_PETMA</name>
<dbReference type="InterPro" id="IPR014813">
    <property type="entry name" value="Gnl3_N_dom"/>
</dbReference>
<dbReference type="PANTHER" id="PTHR11089">
    <property type="entry name" value="GTP-BINDING PROTEIN-RELATED"/>
    <property type="match status" value="1"/>
</dbReference>
<feature type="domain" description="Guanine nucleotide-binding protein-like 3 N-terminal" evidence="6">
    <location>
        <begin position="15"/>
        <end position="95"/>
    </location>
</feature>
<dbReference type="InterPro" id="IPR027417">
    <property type="entry name" value="P-loop_NTPase"/>
</dbReference>
<evidence type="ECO:0000256" key="5">
    <source>
        <dbReference type="SAM" id="MobiDB-lite"/>
    </source>
</evidence>
<comment type="subcellular location">
    <subcellularLocation>
        <location evidence="1">Nucleus</location>
        <location evidence="1">Nucleolus</location>
    </subcellularLocation>
</comment>
<dbReference type="HOGENOM" id="CLU_1327737_0_0_1"/>
<evidence type="ECO:0000256" key="3">
    <source>
        <dbReference type="ARBA" id="ARBA00023134"/>
    </source>
</evidence>
<evidence type="ECO:0000256" key="4">
    <source>
        <dbReference type="ARBA" id="ARBA00023242"/>
    </source>
</evidence>
<organism evidence="7">
    <name type="scientific">Petromyzon marinus</name>
    <name type="common">Sea lamprey</name>
    <dbReference type="NCBI Taxonomy" id="7757"/>
    <lineage>
        <taxon>Eukaryota</taxon>
        <taxon>Metazoa</taxon>
        <taxon>Chordata</taxon>
        <taxon>Craniata</taxon>
        <taxon>Vertebrata</taxon>
        <taxon>Cyclostomata</taxon>
        <taxon>Hyperoartia</taxon>
        <taxon>Petromyzontiformes</taxon>
        <taxon>Petromyzontidae</taxon>
        <taxon>Petromyzon</taxon>
    </lineage>
</organism>
<dbReference type="STRING" id="7757.ENSPMAP00000001195"/>
<dbReference type="GO" id="GO:0005525">
    <property type="term" value="F:GTP binding"/>
    <property type="evidence" value="ECO:0007669"/>
    <property type="project" value="UniProtKB-KW"/>
</dbReference>
<protein>
    <recommendedName>
        <fullName evidence="6">Guanine nucleotide-binding protein-like 3 N-terminal domain-containing protein</fullName>
    </recommendedName>
</protein>
<accession>S4R7L5</accession>
<feature type="region of interest" description="Disordered" evidence="5">
    <location>
        <begin position="1"/>
        <end position="100"/>
    </location>
</feature>
<dbReference type="Ensembl" id="ENSPMAT00000001200.1">
    <property type="protein sequence ID" value="ENSPMAP00000001195.1"/>
    <property type="gene ID" value="ENSPMAG00000001073.1"/>
</dbReference>
<evidence type="ECO:0000256" key="2">
    <source>
        <dbReference type="ARBA" id="ARBA00022741"/>
    </source>
</evidence>
<keyword evidence="4" id="KW-0539">Nucleus</keyword>
<dbReference type="GeneTree" id="ENSGT00940000158320"/>
<dbReference type="GO" id="GO:0005730">
    <property type="term" value="C:nucleolus"/>
    <property type="evidence" value="ECO:0007669"/>
    <property type="project" value="UniProtKB-SubCell"/>
</dbReference>
<evidence type="ECO:0000259" key="6">
    <source>
        <dbReference type="Pfam" id="PF08701"/>
    </source>
</evidence>